<reference evidence="3 5" key="1">
    <citation type="submission" date="2018-11" db="EMBL/GenBank/DDBJ databases">
        <title>Proposal to divide the Flavobacteriaceae and reorganize its genera based on Amino Acid Identity values calculated from whole genome sequences.</title>
        <authorList>
            <person name="Nicholson A.C."/>
            <person name="Gulvik C.A."/>
            <person name="Whitney A.M."/>
            <person name="Humrighouse B.W."/>
            <person name="Bell M."/>
            <person name="Holmes B."/>
            <person name="Steigerwalt A."/>
            <person name="Villarma A."/>
            <person name="Sheth M."/>
            <person name="Batra D."/>
            <person name="Pryor J."/>
            <person name="Bernardet J.-F."/>
            <person name="Hugo C."/>
            <person name="Kampfer P."/>
            <person name="Newman J."/>
            <person name="Mcquiston J.R."/>
        </authorList>
    </citation>
    <scope>NUCLEOTIDE SEQUENCE [LARGE SCALE GENOMIC DNA]</scope>
    <source>
        <strain evidence="3 5">DSM 15235</strain>
    </source>
</reference>
<evidence type="ECO:0000256" key="1">
    <source>
        <dbReference type="ARBA" id="ARBA00007553"/>
    </source>
</evidence>
<evidence type="ECO:0000313" key="3">
    <source>
        <dbReference type="EMBL" id="ROH97651.1"/>
    </source>
</evidence>
<dbReference type="Gene3D" id="3.40.80.10">
    <property type="entry name" value="Peptidoglycan recognition protein-like"/>
    <property type="match status" value="1"/>
</dbReference>
<comment type="similarity">
    <text evidence="1">Belongs to the N-acetylmuramoyl-L-alanine amidase 2 family.</text>
</comment>
<dbReference type="AlphaFoldDB" id="A0A3N0VXX3"/>
<comment type="caution">
    <text evidence="3">The sequence shown here is derived from an EMBL/GenBank/DDBJ whole genome shotgun (WGS) entry which is preliminary data.</text>
</comment>
<name>A0A3N0VXX3_9FLAO</name>
<evidence type="ECO:0000313" key="5">
    <source>
        <dbReference type="Proteomes" id="UP000269375"/>
    </source>
</evidence>
<dbReference type="SMART" id="SM00701">
    <property type="entry name" value="PGRP"/>
    <property type="match status" value="1"/>
</dbReference>
<dbReference type="GO" id="GO:0009253">
    <property type="term" value="P:peptidoglycan catabolic process"/>
    <property type="evidence" value="ECO:0007669"/>
    <property type="project" value="InterPro"/>
</dbReference>
<dbReference type="InterPro" id="IPR036505">
    <property type="entry name" value="Amidase/PGRP_sf"/>
</dbReference>
<feature type="domain" description="Peptidoglycan recognition protein family" evidence="2">
    <location>
        <begin position="187"/>
        <end position="351"/>
    </location>
</feature>
<dbReference type="PANTHER" id="PTHR11022:SF75">
    <property type="entry name" value="PEPTIDOGLYCAN-RECOGNITION PROTEIN SB1-RELATED"/>
    <property type="match status" value="1"/>
</dbReference>
<dbReference type="RefSeq" id="WP_123262867.1">
    <property type="nucleotide sequence ID" value="NZ_RJTX01000002.1"/>
</dbReference>
<dbReference type="SUPFAM" id="SSF55846">
    <property type="entry name" value="N-acetylmuramoyl-L-alanine amidase-like"/>
    <property type="match status" value="1"/>
</dbReference>
<dbReference type="CDD" id="cd06583">
    <property type="entry name" value="PGRP"/>
    <property type="match status" value="1"/>
</dbReference>
<reference evidence="4 6" key="2">
    <citation type="submission" date="2019-03" db="EMBL/GenBank/DDBJ databases">
        <title>Genomic Encyclopedia of Archaeal and Bacterial Type Strains, Phase II (KMG-II): from individual species to whole genera.</title>
        <authorList>
            <person name="Goeker M."/>
        </authorList>
    </citation>
    <scope>NUCLEOTIDE SEQUENCE [LARGE SCALE GENOMIC DNA]</scope>
    <source>
        <strain evidence="4 6">DSM 15235</strain>
    </source>
</reference>
<organism evidence="3 5">
    <name type="scientific">Chryseobacterium daecheongense</name>
    <dbReference type="NCBI Taxonomy" id="192389"/>
    <lineage>
        <taxon>Bacteria</taxon>
        <taxon>Pseudomonadati</taxon>
        <taxon>Bacteroidota</taxon>
        <taxon>Flavobacteriia</taxon>
        <taxon>Flavobacteriales</taxon>
        <taxon>Weeksellaceae</taxon>
        <taxon>Chryseobacterium group</taxon>
        <taxon>Chryseobacterium</taxon>
    </lineage>
</organism>
<dbReference type="OrthoDB" id="612868at2"/>
<dbReference type="Proteomes" id="UP000295709">
    <property type="component" value="Unassembled WGS sequence"/>
</dbReference>
<dbReference type="EMBL" id="SOQW01000002">
    <property type="protein sequence ID" value="TDX93193.1"/>
    <property type="molecule type" value="Genomic_DNA"/>
</dbReference>
<dbReference type="PANTHER" id="PTHR11022">
    <property type="entry name" value="PEPTIDOGLYCAN RECOGNITION PROTEIN"/>
    <property type="match status" value="1"/>
</dbReference>
<dbReference type="Pfam" id="PF01510">
    <property type="entry name" value="Amidase_2"/>
    <property type="match status" value="1"/>
</dbReference>
<evidence type="ECO:0000313" key="4">
    <source>
        <dbReference type="EMBL" id="TDX93193.1"/>
    </source>
</evidence>
<protein>
    <submittedName>
        <fullName evidence="3">N-acetylmuramoyl-L-alanine amidase</fullName>
    </submittedName>
</protein>
<keyword evidence="6" id="KW-1185">Reference proteome</keyword>
<accession>A0A3N0VXX3</accession>
<dbReference type="GO" id="GO:0008270">
    <property type="term" value="F:zinc ion binding"/>
    <property type="evidence" value="ECO:0007669"/>
    <property type="project" value="InterPro"/>
</dbReference>
<dbReference type="InterPro" id="IPR002502">
    <property type="entry name" value="Amidase_domain"/>
</dbReference>
<evidence type="ECO:0000259" key="2">
    <source>
        <dbReference type="SMART" id="SM00701"/>
    </source>
</evidence>
<sequence length="389" mass="43873">MASQDQKKGQITIMANNIRGVSHGQILEESKWTKNTAGGKHVQNGSGGGVSHNANKERKPTLELRVLKVDGPFDPETGKKVDVIEKGKRYYFKVIQYNRLPEKEELKNLKWGFQHNDGTVKSAPQVNGLEMISDYVAKEENVDKLRVYAFFKAPNKNASVEVNVRNEFYRFNPQSYKAGQYSKKLDNSYHPRENWGAKPPILDNRSFEPYTLVAKYVDKNTKDQQALPTLEDTYFGIAIHHSGNSGIKTMTEVQDEHVNGKNKFADVGYHFGIDLSGKVYEGRYIGVKGSHLTKYNTGVIGIVFLADFDHDYFWDYNGDDNMSPASLTSAILLINGLKEQFPKITTLGGHNEWKNNVGERRCPGDYGMEYVKALRKQLGLKSPKETGHG</sequence>
<evidence type="ECO:0000313" key="6">
    <source>
        <dbReference type="Proteomes" id="UP000295709"/>
    </source>
</evidence>
<dbReference type="InterPro" id="IPR015510">
    <property type="entry name" value="PGRP"/>
</dbReference>
<gene>
    <name evidence="4" type="ORF">BCF50_2150</name>
    <name evidence="3" type="ORF">EGI05_09720</name>
</gene>
<dbReference type="InterPro" id="IPR006619">
    <property type="entry name" value="PGRP_domain_met/bac"/>
</dbReference>
<proteinExistence type="inferred from homology"/>
<dbReference type="GO" id="GO:0008745">
    <property type="term" value="F:N-acetylmuramoyl-L-alanine amidase activity"/>
    <property type="evidence" value="ECO:0007669"/>
    <property type="project" value="InterPro"/>
</dbReference>
<dbReference type="EMBL" id="RJTX01000002">
    <property type="protein sequence ID" value="ROH97651.1"/>
    <property type="molecule type" value="Genomic_DNA"/>
</dbReference>
<dbReference type="Proteomes" id="UP000269375">
    <property type="component" value="Unassembled WGS sequence"/>
</dbReference>